<dbReference type="EMBL" id="LAZR01048620">
    <property type="protein sequence ID" value="KKK91510.1"/>
    <property type="molecule type" value="Genomic_DNA"/>
</dbReference>
<organism evidence="1">
    <name type="scientific">marine sediment metagenome</name>
    <dbReference type="NCBI Taxonomy" id="412755"/>
    <lineage>
        <taxon>unclassified sequences</taxon>
        <taxon>metagenomes</taxon>
        <taxon>ecological metagenomes</taxon>
    </lineage>
</organism>
<dbReference type="AlphaFoldDB" id="A0A0F9A0A3"/>
<reference evidence="1" key="1">
    <citation type="journal article" date="2015" name="Nature">
        <title>Complex archaea that bridge the gap between prokaryotes and eukaryotes.</title>
        <authorList>
            <person name="Spang A."/>
            <person name="Saw J.H."/>
            <person name="Jorgensen S.L."/>
            <person name="Zaremba-Niedzwiedzka K."/>
            <person name="Martijn J."/>
            <person name="Lind A.E."/>
            <person name="van Eijk R."/>
            <person name="Schleper C."/>
            <person name="Guy L."/>
            <person name="Ettema T.J."/>
        </authorList>
    </citation>
    <scope>NUCLEOTIDE SEQUENCE</scope>
</reference>
<evidence type="ECO:0000313" key="1">
    <source>
        <dbReference type="EMBL" id="KKK91510.1"/>
    </source>
</evidence>
<comment type="caution">
    <text evidence="1">The sequence shown here is derived from an EMBL/GenBank/DDBJ whole genome shotgun (WGS) entry which is preliminary data.</text>
</comment>
<name>A0A0F9A0A3_9ZZZZ</name>
<sequence length="100" mass="11551">MKDYLERAMKPERDKRALGILTPEPIKKVIEGENDEGEIEVRCFTNLFAYKEEFWPRYFKIVPRVGDSIASENGLTLLIIQVTHGKDGNKNPMITIELNK</sequence>
<proteinExistence type="predicted"/>
<protein>
    <submittedName>
        <fullName evidence="1">Uncharacterized protein</fullName>
    </submittedName>
</protein>
<accession>A0A0F9A0A3</accession>
<gene>
    <name evidence="1" type="ORF">LCGC14_2712230</name>
</gene>